<dbReference type="Gene3D" id="3.40.50.1820">
    <property type="entry name" value="alpha/beta hydrolase"/>
    <property type="match status" value="1"/>
</dbReference>
<keyword evidence="2" id="KW-0378">Hydrolase</keyword>
<organism evidence="2 3">
    <name type="scientific">Marinilabilia rubra</name>
    <dbReference type="NCBI Taxonomy" id="2162893"/>
    <lineage>
        <taxon>Bacteria</taxon>
        <taxon>Pseudomonadati</taxon>
        <taxon>Bacteroidota</taxon>
        <taxon>Bacteroidia</taxon>
        <taxon>Marinilabiliales</taxon>
        <taxon>Marinilabiliaceae</taxon>
        <taxon>Marinilabilia</taxon>
    </lineage>
</organism>
<dbReference type="RefSeq" id="WP_109262880.1">
    <property type="nucleotide sequence ID" value="NZ_QEWP01000001.1"/>
</dbReference>
<reference evidence="2 3" key="1">
    <citation type="submission" date="2018-05" db="EMBL/GenBank/DDBJ databases">
        <title>Marinilabilia rubrum sp. nov., isolated from saltern sediment.</title>
        <authorList>
            <person name="Zhang R."/>
        </authorList>
    </citation>
    <scope>NUCLEOTIDE SEQUENCE [LARGE SCALE GENOMIC DNA]</scope>
    <source>
        <strain evidence="2 3">WTE16</strain>
    </source>
</reference>
<protein>
    <submittedName>
        <fullName evidence="2">Alpha/beta hydrolase</fullName>
    </submittedName>
</protein>
<dbReference type="PANTHER" id="PTHR46331">
    <property type="entry name" value="VALACYCLOVIR HYDROLASE"/>
    <property type="match status" value="1"/>
</dbReference>
<evidence type="ECO:0000313" key="2">
    <source>
        <dbReference type="EMBL" id="PWE01430.1"/>
    </source>
</evidence>
<feature type="domain" description="AB hydrolase-1" evidence="1">
    <location>
        <begin position="21"/>
        <end position="125"/>
    </location>
</feature>
<dbReference type="PANTHER" id="PTHR46331:SF2">
    <property type="entry name" value="VALACYCLOVIR HYDROLASE"/>
    <property type="match status" value="1"/>
</dbReference>
<dbReference type="AlphaFoldDB" id="A0A2U2BED0"/>
<evidence type="ECO:0000259" key="1">
    <source>
        <dbReference type="Pfam" id="PF00561"/>
    </source>
</evidence>
<keyword evidence="3" id="KW-1185">Reference proteome</keyword>
<dbReference type="Pfam" id="PF00561">
    <property type="entry name" value="Abhydrolase_1"/>
    <property type="match status" value="1"/>
</dbReference>
<dbReference type="OrthoDB" id="2247630at2"/>
<dbReference type="SUPFAM" id="SSF53474">
    <property type="entry name" value="alpha/beta-Hydrolases"/>
    <property type="match status" value="1"/>
</dbReference>
<proteinExistence type="predicted"/>
<evidence type="ECO:0000313" key="3">
    <source>
        <dbReference type="Proteomes" id="UP000244956"/>
    </source>
</evidence>
<dbReference type="EMBL" id="QEWP01000001">
    <property type="protein sequence ID" value="PWE01430.1"/>
    <property type="molecule type" value="Genomic_DNA"/>
</dbReference>
<accession>A0A2U2BED0</accession>
<dbReference type="Proteomes" id="UP000244956">
    <property type="component" value="Unassembled WGS sequence"/>
</dbReference>
<sequence length="251" mass="28813">MPYFPFENKNIFYNISGEGQPLLLLHGNTASSVMFESLIDKYSQDFQVIVIDFPGHGQSDRLERFEVDFWNYNAKACKQLLDFLALDKVSVIGASGGALVGINLALEYPERIQYLVADSFEGEILLNSYLNSLPNNREQGKNNDYAKSFWFNNHGDDWERIVDLDTEMLLNFSRLNKSFFNKPISALTVPTLITGSKQDEFCDHLDVIYSDLKKKNDMLEIHLFDKGNHPAMLSNANEFYQIVKREIISKE</sequence>
<dbReference type="GO" id="GO:0017171">
    <property type="term" value="F:serine hydrolase activity"/>
    <property type="evidence" value="ECO:0007669"/>
    <property type="project" value="TreeGrafter"/>
</dbReference>
<dbReference type="InterPro" id="IPR000073">
    <property type="entry name" value="AB_hydrolase_1"/>
</dbReference>
<dbReference type="InterPro" id="IPR029058">
    <property type="entry name" value="AB_hydrolase_fold"/>
</dbReference>
<dbReference type="PRINTS" id="PR00111">
    <property type="entry name" value="ABHYDROLASE"/>
</dbReference>
<name>A0A2U2BED0_9BACT</name>
<comment type="caution">
    <text evidence="2">The sequence shown here is derived from an EMBL/GenBank/DDBJ whole genome shotgun (WGS) entry which is preliminary data.</text>
</comment>
<gene>
    <name evidence="2" type="ORF">DDZ16_02795</name>
</gene>